<reference evidence="6" key="1">
    <citation type="submission" date="2018-05" db="EMBL/GenBank/DDBJ databases">
        <authorList>
            <person name="Li X."/>
        </authorList>
    </citation>
    <scope>NUCLEOTIDE SEQUENCE [LARGE SCALE GENOMIC DNA]</scope>
    <source>
        <strain evidence="6">LX32</strain>
    </source>
</reference>
<feature type="domain" description="Carboxylesterase type B" evidence="4">
    <location>
        <begin position="59"/>
        <end position="535"/>
    </location>
</feature>
<evidence type="ECO:0000256" key="2">
    <source>
        <dbReference type="ARBA" id="ARBA00022801"/>
    </source>
</evidence>
<gene>
    <name evidence="5" type="ORF">DJ017_04250</name>
</gene>
<dbReference type="PROSITE" id="PS51318">
    <property type="entry name" value="TAT"/>
    <property type="match status" value="1"/>
</dbReference>
<sequence>MTDNSHRTASRRAVMAAGAALAAAAAAPRALAQTPAPPATAPAGLAAGGGSSKIFRTTEIATGKVQGIANGPVWEFKGIPYGAPTSGRNRFMPPKPAAAWSGVRECFGFGECCPQTQADIRGEYGQLIQWDRHDIAGMGEDCLNLNVWTPTTDRGARKPVFVVFHGGGFATGSGNGIGFDGKNLAYYADAVVVTVTHRLAAYGYLDLVGAGAPSEFRYAGVTGMMDLVAALQWVRQNVESFGGDPGKVMIFGQSGGGAKTSTVLAMPGAKGLFHRAAVQSGSALRLVTPEAGAGTAEKLLKTLGIGRANWGELQRISWQRLLEAQTATGGNFSPVIGTDALPNHPFDPKAPEVSADVPVIISTTLEDAALSLTNFDLTEAGLEAILEQRAPGHGKELLGLYRRYDPGATPFLIQAQALTDAGGRRAAYIQAARKAALGAAPAYVYQWNWRTPAYDGKFGAVHGIDVSASLHSYRDAFFAGSTPGKRMADRLASTWAAFVRTGDPNNGHIPPWTPYSDQRRAVMVFDNETRQEIGPRGEIRAFWEAYPPPPGPRG</sequence>
<dbReference type="InterPro" id="IPR029058">
    <property type="entry name" value="AB_hydrolase_fold"/>
</dbReference>
<feature type="chain" id="PRO_5016190924" description="Carboxylic ester hydrolase" evidence="3">
    <location>
        <begin position="33"/>
        <end position="554"/>
    </location>
</feature>
<dbReference type="AlphaFoldDB" id="A0A328AFZ9"/>
<dbReference type="GO" id="GO:0016787">
    <property type="term" value="F:hydrolase activity"/>
    <property type="evidence" value="ECO:0007669"/>
    <property type="project" value="UniProtKB-KW"/>
</dbReference>
<comment type="caution">
    <text evidence="5">The sequence shown here is derived from an EMBL/GenBank/DDBJ whole genome shotgun (WGS) entry which is preliminary data.</text>
</comment>
<proteinExistence type="inferred from homology"/>
<organism evidence="5 6">
    <name type="scientific">Phenylobacterium soli</name>
    <dbReference type="NCBI Taxonomy" id="2170551"/>
    <lineage>
        <taxon>Bacteria</taxon>
        <taxon>Pseudomonadati</taxon>
        <taxon>Pseudomonadota</taxon>
        <taxon>Alphaproteobacteria</taxon>
        <taxon>Caulobacterales</taxon>
        <taxon>Caulobacteraceae</taxon>
        <taxon>Phenylobacterium</taxon>
    </lineage>
</organism>
<dbReference type="InterPro" id="IPR019826">
    <property type="entry name" value="Carboxylesterase_B_AS"/>
</dbReference>
<evidence type="ECO:0000313" key="6">
    <source>
        <dbReference type="Proteomes" id="UP000249254"/>
    </source>
</evidence>
<evidence type="ECO:0000256" key="3">
    <source>
        <dbReference type="RuleBase" id="RU361235"/>
    </source>
</evidence>
<dbReference type="PANTHER" id="PTHR11559">
    <property type="entry name" value="CARBOXYLESTERASE"/>
    <property type="match status" value="1"/>
</dbReference>
<accession>A0A328AFZ9</accession>
<dbReference type="EC" id="3.1.1.-" evidence="3"/>
<keyword evidence="6" id="KW-1185">Reference proteome</keyword>
<dbReference type="Pfam" id="PF00135">
    <property type="entry name" value="COesterase"/>
    <property type="match status" value="1"/>
</dbReference>
<keyword evidence="2 3" id="KW-0378">Hydrolase</keyword>
<keyword evidence="3" id="KW-0732">Signal</keyword>
<dbReference type="Gene3D" id="3.40.50.1820">
    <property type="entry name" value="alpha/beta hydrolase"/>
    <property type="match status" value="1"/>
</dbReference>
<evidence type="ECO:0000313" key="5">
    <source>
        <dbReference type="EMBL" id="RAK53793.1"/>
    </source>
</evidence>
<feature type="signal peptide" evidence="3">
    <location>
        <begin position="1"/>
        <end position="32"/>
    </location>
</feature>
<name>A0A328AFZ9_9CAUL</name>
<dbReference type="InterPro" id="IPR050309">
    <property type="entry name" value="Type-B_Carboxylest/Lipase"/>
</dbReference>
<dbReference type="InterPro" id="IPR002018">
    <property type="entry name" value="CarbesteraseB"/>
</dbReference>
<dbReference type="InterPro" id="IPR006311">
    <property type="entry name" value="TAT_signal"/>
</dbReference>
<dbReference type="SUPFAM" id="SSF53474">
    <property type="entry name" value="alpha/beta-Hydrolases"/>
    <property type="match status" value="1"/>
</dbReference>
<dbReference type="OrthoDB" id="9775851at2"/>
<evidence type="ECO:0000256" key="1">
    <source>
        <dbReference type="ARBA" id="ARBA00005964"/>
    </source>
</evidence>
<protein>
    <recommendedName>
        <fullName evidence="3">Carboxylic ester hydrolase</fullName>
        <ecNumber evidence="3">3.1.1.-</ecNumber>
    </recommendedName>
</protein>
<dbReference type="RefSeq" id="WP_111527544.1">
    <property type="nucleotide sequence ID" value="NZ_QFYQ01000001.1"/>
</dbReference>
<dbReference type="EMBL" id="QFYQ01000001">
    <property type="protein sequence ID" value="RAK53793.1"/>
    <property type="molecule type" value="Genomic_DNA"/>
</dbReference>
<dbReference type="Proteomes" id="UP000249254">
    <property type="component" value="Unassembled WGS sequence"/>
</dbReference>
<evidence type="ECO:0000259" key="4">
    <source>
        <dbReference type="Pfam" id="PF00135"/>
    </source>
</evidence>
<comment type="similarity">
    <text evidence="1 3">Belongs to the type-B carboxylesterase/lipase family.</text>
</comment>
<dbReference type="PROSITE" id="PS00122">
    <property type="entry name" value="CARBOXYLESTERASE_B_1"/>
    <property type="match status" value="1"/>
</dbReference>